<feature type="compositionally biased region" description="Basic and acidic residues" evidence="6">
    <location>
        <begin position="739"/>
        <end position="750"/>
    </location>
</feature>
<dbReference type="InterPro" id="IPR045189">
    <property type="entry name" value="UBR4-like"/>
</dbReference>
<feature type="compositionally biased region" description="Low complexity" evidence="6">
    <location>
        <begin position="514"/>
        <end position="523"/>
    </location>
</feature>
<feature type="compositionally biased region" description="Acidic residues" evidence="6">
    <location>
        <begin position="332"/>
        <end position="348"/>
    </location>
</feature>
<feature type="domain" description="GRF-type" evidence="8">
    <location>
        <begin position="3507"/>
        <end position="3549"/>
    </location>
</feature>
<dbReference type="PANTHER" id="PTHR21725">
    <property type="entry name" value="E3 UBIQUITIN-PROTEIN LIGASE UBR4"/>
    <property type="match status" value="1"/>
</dbReference>
<evidence type="ECO:0000256" key="4">
    <source>
        <dbReference type="PROSITE-ProRule" id="PRU00508"/>
    </source>
</evidence>
<feature type="region of interest" description="Disordered" evidence="6">
    <location>
        <begin position="4075"/>
        <end position="4123"/>
    </location>
</feature>
<dbReference type="SMART" id="SM00396">
    <property type="entry name" value="ZnF_UBR1"/>
    <property type="match status" value="1"/>
</dbReference>
<dbReference type="OrthoDB" id="49457at2759"/>
<evidence type="ECO:0000256" key="6">
    <source>
        <dbReference type="SAM" id="MobiDB-lite"/>
    </source>
</evidence>
<feature type="domain" description="UBR-type" evidence="7">
    <location>
        <begin position="2079"/>
        <end position="2155"/>
    </location>
</feature>
<feature type="region of interest" description="Disordered" evidence="6">
    <location>
        <begin position="514"/>
        <end position="541"/>
    </location>
</feature>
<accession>A0A1E7F0A7</accession>
<feature type="compositionally biased region" description="Low complexity" evidence="6">
    <location>
        <begin position="4108"/>
        <end position="4123"/>
    </location>
</feature>
<feature type="compositionally biased region" description="Polar residues" evidence="6">
    <location>
        <begin position="4489"/>
        <end position="4506"/>
    </location>
</feature>
<gene>
    <name evidence="9" type="ORF">FRACYDRAFT_263505</name>
</gene>
<dbReference type="GO" id="GO:0008270">
    <property type="term" value="F:zinc ion binding"/>
    <property type="evidence" value="ECO:0007669"/>
    <property type="project" value="UniProtKB-KW"/>
</dbReference>
<feature type="compositionally biased region" description="Basic residues" evidence="6">
    <location>
        <begin position="1382"/>
        <end position="1391"/>
    </location>
</feature>
<dbReference type="InterPro" id="IPR010666">
    <property type="entry name" value="Znf_GRF"/>
</dbReference>
<evidence type="ECO:0000256" key="1">
    <source>
        <dbReference type="ARBA" id="ARBA00022723"/>
    </source>
</evidence>
<evidence type="ECO:0000256" key="2">
    <source>
        <dbReference type="ARBA" id="ARBA00022771"/>
    </source>
</evidence>
<feature type="zinc finger region" description="UBR-type" evidence="4">
    <location>
        <begin position="2079"/>
        <end position="2155"/>
    </location>
</feature>
<evidence type="ECO:0000313" key="9">
    <source>
        <dbReference type="EMBL" id="OEU11546.1"/>
    </source>
</evidence>
<reference evidence="9 10" key="1">
    <citation type="submission" date="2016-09" db="EMBL/GenBank/DDBJ databases">
        <title>Extensive genetic diversity and differential bi-allelic expression allows diatom success in the polar Southern Ocean.</title>
        <authorList>
            <consortium name="DOE Joint Genome Institute"/>
            <person name="Mock T."/>
            <person name="Otillar R.P."/>
            <person name="Strauss J."/>
            <person name="Dupont C."/>
            <person name="Frickenhaus S."/>
            <person name="Maumus F."/>
            <person name="Mcmullan M."/>
            <person name="Sanges R."/>
            <person name="Schmutz J."/>
            <person name="Toseland A."/>
            <person name="Valas R."/>
            <person name="Veluchamy A."/>
            <person name="Ward B.J."/>
            <person name="Allen A."/>
            <person name="Barry K."/>
            <person name="Falciatore A."/>
            <person name="Ferrante M."/>
            <person name="Fortunato A.E."/>
            <person name="Gloeckner G."/>
            <person name="Gruber A."/>
            <person name="Hipkin R."/>
            <person name="Janech M."/>
            <person name="Kroth P."/>
            <person name="Leese F."/>
            <person name="Lindquist E."/>
            <person name="Lyon B.R."/>
            <person name="Martin J."/>
            <person name="Mayer C."/>
            <person name="Parker M."/>
            <person name="Quesneville H."/>
            <person name="Raymond J."/>
            <person name="Uhlig C."/>
            <person name="Valentin K.U."/>
            <person name="Worden A.Z."/>
            <person name="Armbrust E.V."/>
            <person name="Bowler C."/>
            <person name="Green B."/>
            <person name="Moulton V."/>
            <person name="Van Oosterhout C."/>
            <person name="Grigoriev I."/>
        </authorList>
    </citation>
    <scope>NUCLEOTIDE SEQUENCE [LARGE SCALE GENOMIC DNA]</scope>
    <source>
        <strain evidence="9 10">CCMP1102</strain>
    </source>
</reference>
<keyword evidence="10" id="KW-1185">Reference proteome</keyword>
<keyword evidence="1" id="KW-0479">Metal-binding</keyword>
<dbReference type="PANTHER" id="PTHR21725:SF1">
    <property type="entry name" value="E3 UBIQUITIN-PROTEIN LIGASE UBR4"/>
    <property type="match status" value="1"/>
</dbReference>
<feature type="compositionally biased region" description="Low complexity" evidence="6">
    <location>
        <begin position="253"/>
        <end position="273"/>
    </location>
</feature>
<dbReference type="PROSITE" id="PS50330">
    <property type="entry name" value="UIM"/>
    <property type="match status" value="1"/>
</dbReference>
<dbReference type="Pfam" id="PF06839">
    <property type="entry name" value="Zn_ribbon_GRF"/>
    <property type="match status" value="1"/>
</dbReference>
<name>A0A1E7F0A7_9STRA</name>
<dbReference type="EMBL" id="KV784367">
    <property type="protein sequence ID" value="OEU11546.1"/>
    <property type="molecule type" value="Genomic_DNA"/>
</dbReference>
<dbReference type="InParanoid" id="A0A1E7F0A7"/>
<evidence type="ECO:0000256" key="5">
    <source>
        <dbReference type="PROSITE-ProRule" id="PRU01343"/>
    </source>
</evidence>
<feature type="region of interest" description="Disordered" evidence="6">
    <location>
        <begin position="731"/>
        <end position="751"/>
    </location>
</feature>
<feature type="region of interest" description="Disordered" evidence="6">
    <location>
        <begin position="820"/>
        <end position="859"/>
    </location>
</feature>
<feature type="region of interest" description="Disordered" evidence="6">
    <location>
        <begin position="1"/>
        <end position="37"/>
    </location>
</feature>
<evidence type="ECO:0000259" key="8">
    <source>
        <dbReference type="PROSITE" id="PS51999"/>
    </source>
</evidence>
<feature type="compositionally biased region" description="Acidic residues" evidence="6">
    <location>
        <begin position="1403"/>
        <end position="1412"/>
    </location>
</feature>
<dbReference type="PROSITE" id="PS51157">
    <property type="entry name" value="ZF_UBR"/>
    <property type="match status" value="1"/>
</dbReference>
<organism evidence="9 10">
    <name type="scientific">Fragilariopsis cylindrus CCMP1102</name>
    <dbReference type="NCBI Taxonomy" id="635003"/>
    <lineage>
        <taxon>Eukaryota</taxon>
        <taxon>Sar</taxon>
        <taxon>Stramenopiles</taxon>
        <taxon>Ochrophyta</taxon>
        <taxon>Bacillariophyta</taxon>
        <taxon>Bacillariophyceae</taxon>
        <taxon>Bacillariophycidae</taxon>
        <taxon>Bacillariales</taxon>
        <taxon>Bacillariaceae</taxon>
        <taxon>Fragilariopsis</taxon>
    </lineage>
</organism>
<protein>
    <submittedName>
        <fullName evidence="9">Uncharacterized protein</fullName>
    </submittedName>
</protein>
<dbReference type="Proteomes" id="UP000095751">
    <property type="component" value="Unassembled WGS sequence"/>
</dbReference>
<keyword evidence="3" id="KW-0862">Zinc</keyword>
<evidence type="ECO:0000259" key="7">
    <source>
        <dbReference type="PROSITE" id="PS51157"/>
    </source>
</evidence>
<evidence type="ECO:0000256" key="3">
    <source>
        <dbReference type="ARBA" id="ARBA00022833"/>
    </source>
</evidence>
<feature type="region of interest" description="Disordered" evidence="6">
    <location>
        <begin position="4488"/>
        <end position="4530"/>
    </location>
</feature>
<dbReference type="InterPro" id="IPR003903">
    <property type="entry name" value="UIM_dom"/>
</dbReference>
<dbReference type="InterPro" id="IPR003126">
    <property type="entry name" value="Znf_UBR"/>
</dbReference>
<dbReference type="KEGG" id="fcy:FRACYDRAFT_263505"/>
<feature type="region of interest" description="Disordered" evidence="6">
    <location>
        <begin position="4413"/>
        <end position="4437"/>
    </location>
</feature>
<feature type="compositionally biased region" description="Basic and acidic residues" evidence="6">
    <location>
        <begin position="4079"/>
        <end position="4092"/>
    </location>
</feature>
<feature type="region of interest" description="Disordered" evidence="6">
    <location>
        <begin position="250"/>
        <end position="280"/>
    </location>
</feature>
<proteinExistence type="predicted"/>
<sequence>MAGKKRRSKASVAAGGKASSSSSKKKSSTTTTPSTTTTVPIRISSTILRHLLDIASSKKRSEDVLQTFYDGRCWTEIKQVPVRSSTSITTTTTATATAAASNSSSSTMASAEVAAAAATFSSRYSNNKKEQETNFDCYWIVLATNIMNRLLALENEDNNNNNNKKSTAILNYLTALADAITTILLSDKGKIERSSHQATSRSILCRAILTSTMAALYGIRNYDPQQKQKQQHETYGVAVATLDKLVHLRGFTNNGNSSNSNNSSSSPKGNTNVVGGGGVNTDTRLTAGSWTVTMLEDECVQIDGLLESFINSENDCVNALLEATKATGATEKEEDDVDDDKNENENEGVETTNIKSPPAKRTARTRGGGTTKSGSKERKTTTSATINSIDTTHAVGTPTSSNNPDDNLPIDPVPVITAFEKLLASEDFGNRIDGRVAIKRWASIAVVWSQQGEGQLILLRGIHQIATEIDVMAPKQKSRLMSTLICIISEAGIQCGVRPSTGGIDQYLKSITASSSSLSPSTTPRDEETGGSSGTTTNSNKKNKILRRADIRNWTTVVIYDYLQNHKECIQQTVDENSEDCKQQNASIHDNINSNNKDDAQAGFYVPNFADLITNLCRSASSSSIPNSSYTQQSYWNKALLSIAAAFCLELVVDNPELPLDCKLISFALSHLVDCIRRADPQSTLGSTSSADSSFTGGGGALGGMFSVSDQQQRDFESKYLLCQQLPKPIVPSMTPSKRSSDDGDGKQDEMDYVSNECNFAGLLEDDSFTDEHAVSLAIRAVQKSRADQNPAAGKLLTFLTDVVRRTYDTRKPKVEKINDEENIAKVSAGKRKRGSNTRGSSVNRRGARRRKTESGEVAHVNDDQSLEWNRISSESASVATSALNALRLCLMNTKRLGSCTIRQVIRSTITVEHIIDLINLGEMLDKALVKTRQTTTFLAESSTRDLSSVAPTTTRSDQDFTGSDKLLWSAHMNMCQVLGRGQLTYETNSGLDPVIWDTEKRKAVYEAIAASNDSGRSRTVNNWSLSLPAAHNAFLAANLSCASNEEDKGPERYIVMGYVNSINDALGSLETLKPKKWDSDGRLLDDEIPLSYNDSRTFILALNGLCHTEKRLFLDIIVKSALGALKSITENETKRSTVCQNTEASGFIARVLVICYSLVNNITVGKELQKAFLASMGCTQLCLPSFITRADWYRRDRTFMGIFDAWESPSLPESIPERRDTVIPNKSLSDFRLLLERAFSIGLEAAVHDHCHLLFTAWNGLDQVPEDTGPSAGSKEQVPTLSVSMGDYSKKILQLREDVCSTYKAVGCGMPVNLKGMVSRASELVELLLKNHIPDDEEMKQEIPLPIMVLLAALPTYISACVAANTKPGNDYFSTTLSKSSTRKHKRRRGYSSESDPPPAESDSEDEVDDYEDEVRIDAMSRLRECCDAFGAAPIHPDWLDVSCSLHDGIRPSDAIEVAEVAIKTLSRLATVAFTQYKKHQSWTLKEAVKDQKDFDKRANLCTTLLGWSRREMGQSQYPHVRDWRDDVATVTKIPQEVMNNLLDDVPDRDVEHAKACWCPYAGQRSPGLLQDESRLTGGWDISNAELRAGGEWELLLAEALTLSCLNMNRSEDDETKTLDPEDDSFSPEASSEMAKVQLWKVILMSATSHLVPAAALLRLGLGEVGRKPHPFAFHENNEDPYDVAPLHFSERLNNNGVVSYAYSSSLSVIVHETLTMLARLSIEAEDPLSVTCHAVASHLVIDSNTFLDLEGLYSVRCAFMGIKHIREIVGSSPKKDVKTVLPFLVERLVSIIEESGRGDNVISMSETSGDSATKFRRLYYFLGGTTTHLVDTVTNKSIDIFKILRTGQLNEISVGELVKTLCEDSLRANGRTRSHIALMLSRVGIIESQSVIYSSTAKDTVVVPAIIEAFNKVDKKILKSIVLKDLCGLRGSKSPSETFKRDIASIFCLLLFAQSNPRFERAKFLHDTLMAAFDSWKKMDTSHRELTLKVLLTYGSFFNSFLEIGSKLVDSSGKVATDNESSGEAELLSNYFVSIKNLQLVLIKGDQMLPRSCGTRLERIPTSLNSVDLEVSSDFPRSCSFTQKSGFHGQHWYHCHTCNLVSDKGCCTLCALVCHRDHDVQYSRHSSFFCDCAAEDGNPSVKQSRVSCKCLSSLPTSQLRKIYENERLGMRFQSNKSVDEKCDNESENAELFEDSILVEIANHSFADTALKSVNKFLRGVKDSNWLDSLFDVVGEEFKIWKAEFGDPIHLLMKKPSEASFDSTPILRLSHDSIQKKLRKRKSKVLEWGTGQAQEKDFVSVRAATGFQAKFSSDSHDALTLARLSRNDISRSIMAIDSRGRMIVAEPSSLVFCSPIAAVNATNAKRSDEDEHFSRHQMCIIGTAVLGFNVVGLCLCAENERHIVVWGTSEACVLVLKTDYSGVEDTINLTFEVDDQDGDGDVLVNCAWLPESQTHVAVGVSRFVRLFDVCRFEKSGDTKRAHPVIGYNLGFEACLRDLSIVPQKEDASSEGDGAGSLSHYRAEHISKMFLLLENGRLHSLDIKISNGKIESPSELHFEPSECVSIATEGIRPRPSSSVGLPGASTRTLGEGSKLVYLKQSRCLLYKCKSAAVVALMLSAEGNVEGTFELLPHTVSSTVLGSDDSDGYSISGPYTLWTELGMVYRKGTAHFRVACVGRSTRSGQSKLICIEFNEKETKIKEIAWSSTSSFGLGLHHGSFEGLAAFTAPIVQADTSFPDRYMTGERSFLCALSSGGNLLIFGEDVVDMMPTSIGPNGSFVPSNPLKLVTTSAVSSTPIRKVPLTLFEQLINVSESESLLFSSGQELGIDSKELKRRLARDSSTSFACPRREGCCLAISLVSNNKEVIGRSKSATKPPELVISAIRVLIGSSSDCMPSKISVQGRAIDITPRLKRWYNIPLTEEEIARGVRTGLVSLWVGQSFDPTNSPVLDSVEVFASERKTVENFIPRNYFASNSTPNLEESSRPELKTNVLSSTYNKSGLILGVRAISNLCELIGPTTRVSEKGKELLQELVQDTAVHPEKQLGESVQMLCRALDFDTRSTFQDENVLVGCSKSLARCKALLIETSADKEDENNKSIVENEWKAIQRVLQDCLKASSLIARERPSNYLQSMGSMENNAKSSIAIEASKLILEGLRNKSPGFEELIGGIRGTVFLLLTELALVDFFSLRESASTKGSMQLSSRNSLIKEFLDAANFPTCEAISTFFQDNGDQNKSYIPDLFVKMEAMKEVAYQCDSCEICPMKEVRYTILDEDYGIDLCKECYGVGKNFAANKKYNSSIEVVINGKSVGGLTCAHMKEMEPVSLEKMEMDVEQVDVQEGSGDEDEELQKALKLSLGENLIDDDNSQDLSADHRGYEYFLGELFSFVMDQFSCAFKKERCDNSVESLIKLVLDLIRHSKRECLKKERATWLVRDVSKGISNILGSSSRDQKLTHYKMSTLVTCLRALSTLSSSESEFHFPGSKSDAPDASHVASHVATKEQKNSKFSCNVHGIPAVRRKCDKGANKDRRFYVCGKEKGQRCDYFVWADEMQKEMEKMKSKSQFYEIVKTAMLDPTTSSGTALYDRLCILLEGELFGEDGDAYETNISLTSSTKEKKSEDSLLKSFYSIQNMESDFNDGVFCSKEKISDVISGEALLNSEMSGTHEVSRMMPVRGAGDRGAKLLEASLDLLTLIADHKTHGIARWFSILCEINMATNKHSSLRSLATNVLKLLCGGDRTKYHYVRDHYTFCFQLKRLYHFSYNMLEDALIVKEKTRQCSVNWKGPALEWSTLGTGDLIGTQDLISEDAVTEINYKCCGKALDEMWSVIKNRGQSWRQFCGYTKLPLTNRQSKTKFADVAPIKALMWIACSTQGINQVKVLRLIDFALSDWKGRESSNTTVGVPEEDGNNEKDPADYQVLGIGSAASKPEELLMMLGESKLGIYDVIALSLCMVRGGKTSELRRVAYHIVLRLSRVMSCDDQWFLFRNLLTAVEDIGMLGKGGAEFLNLLQMLAQHLKPNDFIGPMADIVVNSFIQQLDAIKYDRSNGEWTILETNTGSSATRKRFDLSGCIFCLKPQHHSGSRESSSKPSDRRAPQTNSGRGSARGGPAGVVAGRTGTGTTTGTRYQKWHSEQVAPFSRGRLETVKENCTSNEFNLIYKLKYRIAISDIHLTISDPRGRYVKTISIYNTSRPLSSSLKSDQYSSKWEKIASLTISRGGTRASATLSQPIVSANLRVEFTDFYERPGDKDNKEGTLHCPRCTRPVTNAHGVCVTCGEVAFQCRKCRHINYDRLDAFLCVECGYTCCGSFSFELNYAVATNAIAITDDKVLDKSIKMYGRSSSIQEGLREKLGEKLRSINKNKSNDEMEMDSFFDPTMQRAFLGLLPTDADEDGGKHSPNSAVIANLEKQGSVVKNVAHPDTSLGGGSGRSTSTSNRSDRARSLLRLARQIRSESSSSSERRRSTDIIIRHLGRGISLENLEDENELLELLDSGNSGTGDANDAINNIDQSENKDDDPQGNTSISRKNDEKNRKAEAEECQKMLVLLREAGRESYELRRRIDAWKRLNAGALIDSGPSDITEANGSFSFTPSHCSVCGGTIAYQLLGLWHHLFVLCPTKVDGVFFNILFQEDVPNQGRGLQDLKKQVIVSIATNSQNGAEIVLRELRTRLTASHDMNCAEILGKIMEIEGFDMLNEYAKLAMDILSSRTNTAVGKM</sequence>
<evidence type="ECO:0000313" key="10">
    <source>
        <dbReference type="Proteomes" id="UP000095751"/>
    </source>
</evidence>
<feature type="region of interest" description="Disordered" evidence="6">
    <location>
        <begin position="327"/>
        <end position="409"/>
    </location>
</feature>
<feature type="region of interest" description="Disordered" evidence="6">
    <location>
        <begin position="1374"/>
        <end position="1412"/>
    </location>
</feature>
<feature type="compositionally biased region" description="Low complexity" evidence="6">
    <location>
        <begin position="10"/>
        <end position="37"/>
    </location>
</feature>
<dbReference type="PROSITE" id="PS51999">
    <property type="entry name" value="ZF_GRF"/>
    <property type="match status" value="1"/>
</dbReference>
<keyword evidence="2 5" id="KW-0863">Zinc-finger</keyword>